<keyword evidence="1" id="KW-0808">Transferase</keyword>
<dbReference type="SUPFAM" id="SSF56507">
    <property type="entry name" value="Methionine synthase activation domain-like"/>
    <property type="match status" value="1"/>
</dbReference>
<keyword evidence="2" id="KW-1185">Reference proteome</keyword>
<dbReference type="Gene3D" id="3.40.109.40">
    <property type="match status" value="1"/>
</dbReference>
<evidence type="ECO:0000313" key="1">
    <source>
        <dbReference type="EMBL" id="TCL44568.1"/>
    </source>
</evidence>
<dbReference type="GO" id="GO:0008705">
    <property type="term" value="F:methionine synthase activity"/>
    <property type="evidence" value="ECO:0007669"/>
    <property type="project" value="InterPro"/>
</dbReference>
<gene>
    <name evidence="1" type="ORF">EDD78_102191</name>
</gene>
<name>A0A9X8UL96_9FIRM</name>
<accession>A0A9X8UL96</accession>
<dbReference type="RefSeq" id="WP_132083981.1">
    <property type="nucleotide sequence ID" value="NZ_SLUK01000002.1"/>
</dbReference>
<organism evidence="1 2">
    <name type="scientific">Harryflintia acetispora</name>
    <dbReference type="NCBI Taxonomy" id="1849041"/>
    <lineage>
        <taxon>Bacteria</taxon>
        <taxon>Bacillati</taxon>
        <taxon>Bacillota</taxon>
        <taxon>Clostridia</taxon>
        <taxon>Eubacteriales</taxon>
        <taxon>Oscillospiraceae</taxon>
        <taxon>Harryflintia</taxon>
    </lineage>
</organism>
<dbReference type="GO" id="GO:0032259">
    <property type="term" value="P:methylation"/>
    <property type="evidence" value="ECO:0007669"/>
    <property type="project" value="UniProtKB-KW"/>
</dbReference>
<dbReference type="Proteomes" id="UP000294682">
    <property type="component" value="Unassembled WGS sequence"/>
</dbReference>
<reference evidence="1 2" key="1">
    <citation type="submission" date="2019-03" db="EMBL/GenBank/DDBJ databases">
        <title>Genomic Encyclopedia of Type Strains, Phase IV (KMG-IV): sequencing the most valuable type-strain genomes for metagenomic binning, comparative biology and taxonomic classification.</title>
        <authorList>
            <person name="Goeker M."/>
        </authorList>
    </citation>
    <scope>NUCLEOTIDE SEQUENCE [LARGE SCALE GENOMIC DNA]</scope>
    <source>
        <strain evidence="1 2">DSM 100433</strain>
    </source>
</reference>
<dbReference type="AlphaFoldDB" id="A0A9X8UL96"/>
<comment type="caution">
    <text evidence="1">The sequence shown here is derived from an EMBL/GenBank/DDBJ whole genome shotgun (WGS) entry which is preliminary data.</text>
</comment>
<dbReference type="EMBL" id="SLUK01000002">
    <property type="protein sequence ID" value="TCL44568.1"/>
    <property type="molecule type" value="Genomic_DNA"/>
</dbReference>
<proteinExistence type="predicted"/>
<keyword evidence="1" id="KW-0489">Methyltransferase</keyword>
<dbReference type="InterPro" id="IPR017342">
    <property type="entry name" value="S-AdoMet-dep_Met_synth_prd"/>
</dbReference>
<protein>
    <submittedName>
        <fullName evidence="1">5-methyltetrahydrofolate--homocysteine methyltransferase</fullName>
    </submittedName>
</protein>
<dbReference type="InterPro" id="IPR037010">
    <property type="entry name" value="VitB12-dep_Met_synth_activ_sf"/>
</dbReference>
<evidence type="ECO:0000313" key="2">
    <source>
        <dbReference type="Proteomes" id="UP000294682"/>
    </source>
</evidence>
<dbReference type="PIRSF" id="PIRSF037984">
    <property type="entry name" value="Met_synth_TM0269_prd"/>
    <property type="match status" value="1"/>
</dbReference>
<sequence>MNEGRLFIDPDEVLRYLGLRSAPPDEGTRALIGECREEMASLARPRTVYRELDVRFEEGGVRLGGSGLLLPGEDIRRHLDGCAACILLAATLGGGVDRAVAALQVRQMAKALVLDCCATAAIEEVCDKLQRELEETLQAEGRYATTRYSPGYGDLPITCQRELTALLDTSRKIGLCATRENILTPRKSVTAIIGISKRPLPARRRSCESCGLRQSCNYRRGGRHCGDS</sequence>